<dbReference type="OrthoDB" id="6019893at2759"/>
<dbReference type="InterPro" id="IPR051696">
    <property type="entry name" value="DENN_Domain_GEFs"/>
</dbReference>
<dbReference type="PANTHER" id="PTHR12296">
    <property type="entry name" value="DENN DOMAIN-CONTAINING PROTEIN 4"/>
    <property type="match status" value="1"/>
</dbReference>
<dbReference type="PANTHER" id="PTHR12296:SF21">
    <property type="entry name" value="DENN DOMAIN-CONTAINING PROTEIN 3"/>
    <property type="match status" value="1"/>
</dbReference>
<dbReference type="PROSITE" id="PS50211">
    <property type="entry name" value="DENN"/>
    <property type="match status" value="1"/>
</dbReference>
<dbReference type="VEuPathDB" id="CryptoDB:CMU_009130"/>
<dbReference type="Pfam" id="PF03456">
    <property type="entry name" value="uDENN"/>
    <property type="match status" value="1"/>
</dbReference>
<evidence type="ECO:0000259" key="1">
    <source>
        <dbReference type="PROSITE" id="PS50211"/>
    </source>
</evidence>
<accession>B6ADY0</accession>
<dbReference type="Gene3D" id="3.40.50.11500">
    <property type="match status" value="1"/>
</dbReference>
<dbReference type="eggNOG" id="KOG1090">
    <property type="taxonomic scope" value="Eukaryota"/>
</dbReference>
<organism evidence="2 3">
    <name type="scientific">Cryptosporidium muris (strain RN66)</name>
    <dbReference type="NCBI Taxonomy" id="441375"/>
    <lineage>
        <taxon>Eukaryota</taxon>
        <taxon>Sar</taxon>
        <taxon>Alveolata</taxon>
        <taxon>Apicomplexa</taxon>
        <taxon>Conoidasida</taxon>
        <taxon>Coccidia</taxon>
        <taxon>Eucoccidiorida</taxon>
        <taxon>Eimeriorina</taxon>
        <taxon>Cryptosporidiidae</taxon>
        <taxon>Cryptosporidium</taxon>
    </lineage>
</organism>
<dbReference type="EMBL" id="DS989729">
    <property type="protein sequence ID" value="EEA06421.1"/>
    <property type="molecule type" value="Genomic_DNA"/>
</dbReference>
<dbReference type="Proteomes" id="UP000001460">
    <property type="component" value="Unassembled WGS sequence"/>
</dbReference>
<dbReference type="InterPro" id="IPR005113">
    <property type="entry name" value="uDENN_dom"/>
</dbReference>
<evidence type="ECO:0000313" key="3">
    <source>
        <dbReference type="Proteomes" id="UP000001460"/>
    </source>
</evidence>
<proteinExistence type="predicted"/>
<dbReference type="STRING" id="441375.B6ADY0"/>
<dbReference type="Gene3D" id="3.30.450.200">
    <property type="match status" value="1"/>
</dbReference>
<protein>
    <recommendedName>
        <fullName evidence="1">UDENN domain-containing protein</fullName>
    </recommendedName>
</protein>
<gene>
    <name evidence="2" type="ORF">CMU_009130</name>
</gene>
<sequence length="1887" mass="219169">MQSRNNYIGCFDAFVISGINSDSFVKLVESIDLSYTDDVTRRSLIMSIWPTSVIHSYTKYEHFGVKVNEVTEDSSTIKNIDILKHHIKDCVTFCFTNGGARVLHPKNNEYPSTQFHTFVLTGYKGERRFGGTLVIWERLNKYITLVDGLQNIQSLPDWFDYNEYSNYYVPLSICLLSSAPIFSTIYNVLKYKFLNTWVDIREIFKTNYTRNNNMKYFLKEWSYLGIQAIANIKEELLFHSILPPKGVYHVNWELSKSVVHLLFQPPPNSQLPLCQVPVLSLFNFMTVNSMLSLYIALIKEMSVIFLSRSPCLLSIVCESFRCLLFPLDICMIYIPLLPFHMVELSASPTPFLIGLLIPDELEDHLTLIYETLNEYCPNANIYNLDLYDGVSPCHVMTVSQTLIKYFSNSDVHSTSTLNHPNNADDANFSIHLHPANLNINNYNALNDSNHLQTGQNFQIVTSSSNISSHNQAILEIPSRLRKKIESRLIVILDEYKLNYLLINSTKRSLGDKTISTPSINEKFSFCTSSTSIVYETDKMNISDNNNSNDYISIDLLGKLEINSNNNSKVAITSNMPTKPVSARTHRNCKASTESNVMQFASLEKTIDKTTVGKEMNSYFEISKLQLNYLENNVTSQEFLKDNLNCTTLENKYPKTYPSSPISKHYRCEYDYLPYDLNTKLRFGFPFVDLETRPNSPSKVEECQNLSNTRFNEFNETIYWTITPKEFDIVGENHILDNYAHLWTFNIDKQSEKLSEGDMDLNIPCIPIEEELDDPKRKIYLQIQNKFRKSFLEFFFIIFRGIIFQDFKSPFDSTIFRNNLLHEVHESLKPLLLSVLETQAFSDLLGALSTSVYPEGSHNCVEKLYRMMLLREMVLDRKNKSKLLPLSKTYPTPFLSSKLWYHNKDKVIWIKYKKLGNKKDQSKVDLSIDNESLPESLSTEESLKCTFSNEMNSLSQSFFGNIEDIELNYGLPTYSIYLSNIKSIFVLEIPSIIPFIKATFPSIIFSESLQSSKISSTDEVFVIDKSVSNDIYNVDQDDTFTKGLSIMEQHKYSQVILIRQYWGHIWKFIDKLFSCMQSNNMADGSEQLYKLSCTSVFTSIVGLSTSIKLKVLWIMLVLIQLENLKSDSVLEGMAYLEILLSVFSDIIYQFKSSTKVLKSDISSFVIKILRPIVYLYNKNQPLYISYICLRLIRWLHTNTSDLYTSLEPLNNSNKSLNISNQNDYTNSYTFYDPEEQSLFPEEKNQWSEIFGLDDFEVLEYIYYKAVNATDSINIDSSKTKINQRDFDLFLSLFILKPSLNNKRSKKRSPENSVTYKLALNKHTLNIDDKTINIQIMRAKNIISTFIFMQCNWHVLNRKPIKVRYKKRILLSGMPVVILQTNYEQVTTLHEDSLSKKEFNNTIRENFTGQGKLDNDIEDCEEHMSNFCINNYSTYIESSKEPSIKHIDCNYFDIPLYSSSSIILQPMVICKSCLDEDFSNEFSEIYSFVLKYKFLCKFIFTEEYTSLNQVIDEQTLVCCPIHKNEAQMLPFLLMKEHKSEGSNTSTGYQDDKILLNLILPSTLFSIYLNSSIFKTKRVSSLLTRQNIDTSGNNSKQVCCGYSIVSSYNFTLYCNTLFYFRLCNLYIDPFIPTDDDFSEILFFSAFKDLYNSRNIKDAEVQVNYSTNIGHIEVEYAHNHDYNIEDIYIKTDHQFPSSTKLGNDISTPENIYIQDHFNVKSNYLYNQDSKSKQIYNISTMRKLERSNFEVHIFNENLEYKFLEDNKFFETTIKDFFQKFDIIELFRIYQIKCLLIEDILSRELNIYTNTDYSSYTCRSESNTLQGFLNDHSECYITLEEFTSIYTDSSNITLKELTSINPEQGIIKNKPIYDYKIFNNITYKSEVERRKSI</sequence>
<dbReference type="InterPro" id="IPR001194">
    <property type="entry name" value="cDENN_dom"/>
</dbReference>
<dbReference type="GO" id="GO:0032483">
    <property type="term" value="P:regulation of Rab protein signal transduction"/>
    <property type="evidence" value="ECO:0007669"/>
    <property type="project" value="TreeGrafter"/>
</dbReference>
<keyword evidence="3" id="KW-1185">Reference proteome</keyword>
<dbReference type="RefSeq" id="XP_002140770.1">
    <property type="nucleotide sequence ID" value="XM_002140734.1"/>
</dbReference>
<dbReference type="SMART" id="SM00799">
    <property type="entry name" value="DENN"/>
    <property type="match status" value="1"/>
</dbReference>
<dbReference type="GO" id="GO:0031410">
    <property type="term" value="C:cytoplasmic vesicle"/>
    <property type="evidence" value="ECO:0007669"/>
    <property type="project" value="TreeGrafter"/>
</dbReference>
<dbReference type="GeneID" id="6995974"/>
<name>B6ADY0_CRYMR</name>
<reference evidence="2" key="1">
    <citation type="submission" date="2008-06" db="EMBL/GenBank/DDBJ databases">
        <authorList>
            <person name="Lorenzi H."/>
            <person name="Inman J."/>
            <person name="Miller J."/>
            <person name="Schobel S."/>
            <person name="Amedeo P."/>
            <person name="Caler E.V."/>
            <person name="da Silva J."/>
        </authorList>
    </citation>
    <scope>NUCLEOTIDE SEQUENCE [LARGE SCALE GENOMIC DNA]</scope>
    <source>
        <strain evidence="2">RN66</strain>
    </source>
</reference>
<evidence type="ECO:0000313" key="2">
    <source>
        <dbReference type="EMBL" id="EEA06421.1"/>
    </source>
</evidence>
<feature type="domain" description="UDENN" evidence="1">
    <location>
        <begin position="56"/>
        <end position="515"/>
    </location>
</feature>
<dbReference type="Pfam" id="PF02141">
    <property type="entry name" value="DENN"/>
    <property type="match status" value="1"/>
</dbReference>
<dbReference type="InterPro" id="IPR037516">
    <property type="entry name" value="Tripartite_DENN"/>
</dbReference>
<dbReference type="InterPro" id="IPR043153">
    <property type="entry name" value="DENN_C"/>
</dbReference>